<comment type="caution">
    <text evidence="7">The sequence shown here is derived from an EMBL/GenBank/DDBJ whole genome shotgun (WGS) entry which is preliminary data.</text>
</comment>
<reference evidence="7 8" key="1">
    <citation type="submission" date="2024-04" db="EMBL/GenBank/DDBJ databases">
        <authorList>
            <consortium name="Genoscope - CEA"/>
            <person name="William W."/>
        </authorList>
    </citation>
    <scope>NUCLEOTIDE SEQUENCE [LARGE SCALE GENOMIC DNA]</scope>
</reference>
<evidence type="ECO:0000256" key="1">
    <source>
        <dbReference type="ARBA" id="ARBA00008535"/>
    </source>
</evidence>
<feature type="domain" description="AIG1-type G" evidence="6">
    <location>
        <begin position="25"/>
        <end position="237"/>
    </location>
</feature>
<dbReference type="InterPro" id="IPR006703">
    <property type="entry name" value="G_AIG1"/>
</dbReference>
<accession>A0AAV2HHD8</accession>
<dbReference type="FunFam" id="3.40.50.300:FF:000840">
    <property type="entry name" value="Immune-associated nucleotide-binding protein 9"/>
    <property type="match status" value="1"/>
</dbReference>
<evidence type="ECO:0000256" key="4">
    <source>
        <dbReference type="SAM" id="MobiDB-lite"/>
    </source>
</evidence>
<feature type="signal peptide" evidence="5">
    <location>
        <begin position="1"/>
        <end position="21"/>
    </location>
</feature>
<feature type="compositionally biased region" description="Basic and acidic residues" evidence="4">
    <location>
        <begin position="342"/>
        <end position="363"/>
    </location>
</feature>
<keyword evidence="2" id="KW-0547">Nucleotide-binding</keyword>
<dbReference type="InterPro" id="IPR027417">
    <property type="entry name" value="P-loop_NTPase"/>
</dbReference>
<dbReference type="AlphaFoldDB" id="A0AAV2HHD8"/>
<evidence type="ECO:0000313" key="7">
    <source>
        <dbReference type="EMBL" id="CAL1533455.1"/>
    </source>
</evidence>
<dbReference type="InterPro" id="IPR045058">
    <property type="entry name" value="GIMA/IAN/Toc"/>
</dbReference>
<feature type="non-terminal residue" evidence="7">
    <location>
        <position position="369"/>
    </location>
</feature>
<evidence type="ECO:0000256" key="2">
    <source>
        <dbReference type="ARBA" id="ARBA00022741"/>
    </source>
</evidence>
<dbReference type="Gene3D" id="3.40.50.300">
    <property type="entry name" value="P-loop containing nucleotide triphosphate hydrolases"/>
    <property type="match status" value="1"/>
</dbReference>
<comment type="similarity">
    <text evidence="1">Belongs to the TRAFAC class TrmE-Era-EngA-EngB-Septin-like GTPase superfamily. AIG1/Toc34/Toc159-like paraseptin GTPase family. IAN subfamily.</text>
</comment>
<dbReference type="EMBL" id="CAXITT010000143">
    <property type="protein sequence ID" value="CAL1533455.1"/>
    <property type="molecule type" value="Genomic_DNA"/>
</dbReference>
<evidence type="ECO:0000313" key="8">
    <source>
        <dbReference type="Proteomes" id="UP001497497"/>
    </source>
</evidence>
<dbReference type="SUPFAM" id="SSF52540">
    <property type="entry name" value="P-loop containing nucleoside triphosphate hydrolases"/>
    <property type="match status" value="1"/>
</dbReference>
<name>A0AAV2HHD8_LYMST</name>
<evidence type="ECO:0000256" key="5">
    <source>
        <dbReference type="SAM" id="SignalP"/>
    </source>
</evidence>
<dbReference type="PROSITE" id="PS51720">
    <property type="entry name" value="G_AIG1"/>
    <property type="match status" value="1"/>
</dbReference>
<evidence type="ECO:0000259" key="6">
    <source>
        <dbReference type="PROSITE" id="PS51720"/>
    </source>
</evidence>
<sequence length="369" mass="41768">MEKNSIAAIFFVLITARHVLMDERKNDLDLVIIGKTGNGKSATGNTILGKKSFDTSPDSNSVTKTAQFDYSEYNNRTIKVVDSPGIFDTDLSQEEGLKLFIDAIHTAIALNPEGYHAFLLVVRFGSRFTEEDKKTINFIKTIFGDDLLSRFCILVVTHGDTYDPEETGIALFSDWVKTQAGSLKSLVEECGGRLILFDNKCKDEVKKKSQVDQLLTMVDRLSVLGLRYTDNHFKMALDQRERMMVESKLPMIREESLRETSLILQQLGNLQSHEPKKQLKQLDALKYRADALAQSVMKQDKGTGALKAIIENTQHIVQNVLAHMNAVNETLEIQENMEKAKRDIDELKEGREKAREDQDHELVTKLTQQ</sequence>
<keyword evidence="5" id="KW-0732">Signal</keyword>
<keyword evidence="3" id="KW-0342">GTP-binding</keyword>
<dbReference type="Proteomes" id="UP001497497">
    <property type="component" value="Unassembled WGS sequence"/>
</dbReference>
<feature type="chain" id="PRO_5043796992" description="AIG1-type G domain-containing protein" evidence="5">
    <location>
        <begin position="22"/>
        <end position="369"/>
    </location>
</feature>
<dbReference type="PANTHER" id="PTHR10903:SF184">
    <property type="entry name" value="GTP-BINDING PROTEIN A"/>
    <property type="match status" value="1"/>
</dbReference>
<dbReference type="GO" id="GO:0005525">
    <property type="term" value="F:GTP binding"/>
    <property type="evidence" value="ECO:0007669"/>
    <property type="project" value="UniProtKB-KW"/>
</dbReference>
<feature type="region of interest" description="Disordered" evidence="4">
    <location>
        <begin position="342"/>
        <end position="369"/>
    </location>
</feature>
<protein>
    <recommendedName>
        <fullName evidence="6">AIG1-type G domain-containing protein</fullName>
    </recommendedName>
</protein>
<gene>
    <name evidence="7" type="ORF">GSLYS_00007421001</name>
</gene>
<proteinExistence type="inferred from homology"/>
<dbReference type="Pfam" id="PF04548">
    <property type="entry name" value="AIG1"/>
    <property type="match status" value="1"/>
</dbReference>
<evidence type="ECO:0000256" key="3">
    <source>
        <dbReference type="ARBA" id="ARBA00023134"/>
    </source>
</evidence>
<keyword evidence="8" id="KW-1185">Reference proteome</keyword>
<dbReference type="PANTHER" id="PTHR10903">
    <property type="entry name" value="GTPASE, IMAP FAMILY MEMBER-RELATED"/>
    <property type="match status" value="1"/>
</dbReference>
<organism evidence="7 8">
    <name type="scientific">Lymnaea stagnalis</name>
    <name type="common">Great pond snail</name>
    <name type="synonym">Helix stagnalis</name>
    <dbReference type="NCBI Taxonomy" id="6523"/>
    <lineage>
        <taxon>Eukaryota</taxon>
        <taxon>Metazoa</taxon>
        <taxon>Spiralia</taxon>
        <taxon>Lophotrochozoa</taxon>
        <taxon>Mollusca</taxon>
        <taxon>Gastropoda</taxon>
        <taxon>Heterobranchia</taxon>
        <taxon>Euthyneura</taxon>
        <taxon>Panpulmonata</taxon>
        <taxon>Hygrophila</taxon>
        <taxon>Lymnaeoidea</taxon>
        <taxon>Lymnaeidae</taxon>
        <taxon>Lymnaea</taxon>
    </lineage>
</organism>